<feature type="transmembrane region" description="Helical" evidence="1">
    <location>
        <begin position="64"/>
        <end position="87"/>
    </location>
</feature>
<evidence type="ECO:0000313" key="3">
    <source>
        <dbReference type="Proteomes" id="UP001418637"/>
    </source>
</evidence>
<proteinExistence type="predicted"/>
<name>A0ABV0BLP7_9HYPH</name>
<dbReference type="RefSeq" id="WP_346337707.1">
    <property type="nucleotide sequence ID" value="NZ_JBBYXI010000004.1"/>
</dbReference>
<evidence type="ECO:0000256" key="1">
    <source>
        <dbReference type="SAM" id="Phobius"/>
    </source>
</evidence>
<dbReference type="Gene3D" id="1.20.1530.20">
    <property type="match status" value="1"/>
</dbReference>
<dbReference type="PANTHER" id="PTHR18640:SF5">
    <property type="entry name" value="SODIUM_BILE ACID COTRANSPORTER 7"/>
    <property type="match status" value="1"/>
</dbReference>
<gene>
    <name evidence="2" type="ORF">WJT86_11430</name>
</gene>
<keyword evidence="1" id="KW-0812">Transmembrane</keyword>
<keyword evidence="1" id="KW-1133">Transmembrane helix</keyword>
<feature type="transmembrane region" description="Helical" evidence="1">
    <location>
        <begin position="131"/>
        <end position="152"/>
    </location>
</feature>
<dbReference type="EMBL" id="JBBYXI010000004">
    <property type="protein sequence ID" value="MEN3931665.1"/>
    <property type="molecule type" value="Genomic_DNA"/>
</dbReference>
<dbReference type="Pfam" id="PF13593">
    <property type="entry name" value="SBF_like"/>
    <property type="match status" value="1"/>
</dbReference>
<feature type="transmembrane region" description="Helical" evidence="1">
    <location>
        <begin position="34"/>
        <end position="52"/>
    </location>
</feature>
<protein>
    <submittedName>
        <fullName evidence="2">Bile acid:sodium symporter family protein</fullName>
    </submittedName>
</protein>
<evidence type="ECO:0000313" key="2">
    <source>
        <dbReference type="EMBL" id="MEN3931665.1"/>
    </source>
</evidence>
<comment type="caution">
    <text evidence="2">The sequence shown here is derived from an EMBL/GenBank/DDBJ whole genome shotgun (WGS) entry which is preliminary data.</text>
</comment>
<accession>A0ABV0BLP7</accession>
<organism evidence="2 3">
    <name type="scientific">Hohaiivirga grylli</name>
    <dbReference type="NCBI Taxonomy" id="3133970"/>
    <lineage>
        <taxon>Bacteria</taxon>
        <taxon>Pseudomonadati</taxon>
        <taxon>Pseudomonadota</taxon>
        <taxon>Alphaproteobacteria</taxon>
        <taxon>Hyphomicrobiales</taxon>
        <taxon>Methylobacteriaceae</taxon>
        <taxon>Hohaiivirga</taxon>
    </lineage>
</organism>
<dbReference type="PIRSF" id="PIRSF026166">
    <property type="entry name" value="UCP026166"/>
    <property type="match status" value="1"/>
</dbReference>
<dbReference type="InterPro" id="IPR016833">
    <property type="entry name" value="Put_Na-Bile_cotransptr"/>
</dbReference>
<feature type="transmembrane region" description="Helical" evidence="1">
    <location>
        <begin position="172"/>
        <end position="191"/>
    </location>
</feature>
<dbReference type="PANTHER" id="PTHR18640">
    <property type="entry name" value="SOLUTE CARRIER FAMILY 10 MEMBER 7"/>
    <property type="match status" value="1"/>
</dbReference>
<dbReference type="InterPro" id="IPR038770">
    <property type="entry name" value="Na+/solute_symporter_sf"/>
</dbReference>
<keyword evidence="3" id="KW-1185">Reference proteome</keyword>
<feature type="transmembrane region" description="Helical" evidence="1">
    <location>
        <begin position="203"/>
        <end position="224"/>
    </location>
</feature>
<feature type="transmembrane region" description="Helical" evidence="1">
    <location>
        <begin position="99"/>
        <end position="119"/>
    </location>
</feature>
<reference evidence="2 3" key="1">
    <citation type="submission" date="2024-04" db="EMBL/GenBank/DDBJ databases">
        <title>A novel species isolated from cricket.</title>
        <authorList>
            <person name="Wang H.-C."/>
        </authorList>
    </citation>
    <scope>NUCLEOTIDE SEQUENCE [LARGE SCALE GENOMIC DNA]</scope>
    <source>
        <strain evidence="2 3">WL0021</strain>
    </source>
</reference>
<feature type="transmembrane region" description="Helical" evidence="1">
    <location>
        <begin position="263"/>
        <end position="286"/>
    </location>
</feature>
<feature type="transmembrane region" description="Helical" evidence="1">
    <location>
        <begin position="12"/>
        <end position="28"/>
    </location>
</feature>
<feature type="transmembrane region" description="Helical" evidence="1">
    <location>
        <begin position="230"/>
        <end position="251"/>
    </location>
</feature>
<sequence length="328" mass="35259">MLARFFIPDKFLVILITTLLLATFLPVTGKAADYFEYVINCAIALLFFLHGAKLERSTVIAGLVHWRLHLCVLTATFIIFPLLGLGIGILSPSLISPELYAGLMFLCILPSTVQSSIAFTSIAGGNVPAAVCAATASNIIGIFLTPLLAALFLQRQAGGVSLDSIEAIMLQLLLPFILGQIAQPFLGNFLAKYRKIVGIVDRGSIILVVYAAFSHAVSTGLWHRVSANDLIIILIVNGVLLAAILAITTYGSRLLGFNREDEITITFCGSKKTLASGVPMATVLFAGQNIGAILLPLMIFHQMQLMVCALLARHFAQQTKHESDDGGY</sequence>
<keyword evidence="1" id="KW-0472">Membrane</keyword>
<dbReference type="Proteomes" id="UP001418637">
    <property type="component" value="Unassembled WGS sequence"/>
</dbReference>